<evidence type="ECO:0000313" key="8">
    <source>
        <dbReference type="Proteomes" id="UP000639973"/>
    </source>
</evidence>
<evidence type="ECO:0000256" key="2">
    <source>
        <dbReference type="ARBA" id="ARBA00023136"/>
    </source>
</evidence>
<evidence type="ECO:0000256" key="5">
    <source>
        <dbReference type="SAM" id="SignalP"/>
    </source>
</evidence>
<evidence type="ECO:0000313" key="7">
    <source>
        <dbReference type="EMBL" id="GGL73714.1"/>
    </source>
</evidence>
<dbReference type="SUPFAM" id="SSF141488">
    <property type="entry name" value="YdhA-like"/>
    <property type="match status" value="1"/>
</dbReference>
<reference evidence="8" key="1">
    <citation type="journal article" date="2019" name="Int. J. Syst. Evol. Microbiol.">
        <title>The Global Catalogue of Microorganisms (GCM) 10K type strain sequencing project: providing services to taxonomists for standard genome sequencing and annotation.</title>
        <authorList>
            <consortium name="The Broad Institute Genomics Platform"/>
            <consortium name="The Broad Institute Genome Sequencing Center for Infectious Disease"/>
            <person name="Wu L."/>
            <person name="Ma J."/>
        </authorList>
    </citation>
    <scope>NUCLEOTIDE SEQUENCE [LARGE SCALE GENOMIC DNA]</scope>
    <source>
        <strain evidence="8">JCM 15442</strain>
    </source>
</reference>
<comment type="caution">
    <text evidence="7">The sequence shown here is derived from an EMBL/GenBank/DDBJ whole genome shotgun (WGS) entry which is preliminary data.</text>
</comment>
<keyword evidence="4" id="KW-0449">Lipoprotein</keyword>
<evidence type="ECO:0000256" key="3">
    <source>
        <dbReference type="ARBA" id="ARBA00023139"/>
    </source>
</evidence>
<proteinExistence type="predicted"/>
<keyword evidence="1 5" id="KW-0732">Signal</keyword>
<protein>
    <recommendedName>
        <fullName evidence="6">C-type lysozyme inhibitor domain-containing protein</fullName>
    </recommendedName>
</protein>
<feature type="chain" id="PRO_5045237951" description="C-type lysozyme inhibitor domain-containing protein" evidence="5">
    <location>
        <begin position="24"/>
        <end position="137"/>
    </location>
</feature>
<dbReference type="InterPro" id="IPR018660">
    <property type="entry name" value="MliC"/>
</dbReference>
<keyword evidence="8" id="KW-1185">Reference proteome</keyword>
<evidence type="ECO:0000256" key="4">
    <source>
        <dbReference type="ARBA" id="ARBA00023288"/>
    </source>
</evidence>
<feature type="domain" description="C-type lysozyme inhibitor" evidence="6">
    <location>
        <begin position="47"/>
        <end position="119"/>
    </location>
</feature>
<dbReference type="Proteomes" id="UP000639973">
    <property type="component" value="Unassembled WGS sequence"/>
</dbReference>
<keyword evidence="2" id="KW-0472">Membrane</keyword>
<evidence type="ECO:0000259" key="6">
    <source>
        <dbReference type="Pfam" id="PF09864"/>
    </source>
</evidence>
<gene>
    <name evidence="7" type="ORF">GCM10010840_09750</name>
</gene>
<dbReference type="EMBL" id="BMOL01000003">
    <property type="protein sequence ID" value="GGL73714.1"/>
    <property type="molecule type" value="Genomic_DNA"/>
</dbReference>
<dbReference type="InterPro" id="IPR036328">
    <property type="entry name" value="MliC_sf"/>
</dbReference>
<feature type="signal peptide" evidence="5">
    <location>
        <begin position="1"/>
        <end position="23"/>
    </location>
</feature>
<dbReference type="Gene3D" id="2.40.128.200">
    <property type="match status" value="1"/>
</dbReference>
<name>A0ABQ2G3J5_9DEIO</name>
<dbReference type="Pfam" id="PF09864">
    <property type="entry name" value="MliC"/>
    <property type="match status" value="1"/>
</dbReference>
<keyword evidence="3" id="KW-0564">Palmitate</keyword>
<organism evidence="7 8">
    <name type="scientific">Deinococcus aerolatus</name>
    <dbReference type="NCBI Taxonomy" id="522487"/>
    <lineage>
        <taxon>Bacteria</taxon>
        <taxon>Thermotogati</taxon>
        <taxon>Deinococcota</taxon>
        <taxon>Deinococci</taxon>
        <taxon>Deinococcales</taxon>
        <taxon>Deinococcaceae</taxon>
        <taxon>Deinococcus</taxon>
    </lineage>
</organism>
<accession>A0ABQ2G3J5</accession>
<sequence>MGGMTGHLRLAALLALTATLASAALVNVNAAGGAAMPTPVSARTFHYTCDRDQQVSVAYVHYGADGPTFAVLNWKGVQTGLAQAVSASGARYSALSRSTGEGSGLEWWEHQGTATLSAFVDGGTLKSRPLLRGCKVN</sequence>
<evidence type="ECO:0000256" key="1">
    <source>
        <dbReference type="ARBA" id="ARBA00022729"/>
    </source>
</evidence>